<keyword evidence="2" id="KW-1185">Reference proteome</keyword>
<gene>
    <name evidence="1" type="ORF">EJP82_25095</name>
</gene>
<reference evidence="1 2" key="1">
    <citation type="submission" date="2018-12" db="EMBL/GenBank/DDBJ databases">
        <authorList>
            <person name="Sun L."/>
            <person name="Chen Z."/>
        </authorList>
    </citation>
    <scope>NUCLEOTIDE SEQUENCE [LARGE SCALE GENOMIC DNA]</scope>
    <source>
        <strain evidence="1 2">DSM 15890</strain>
    </source>
</reference>
<name>A0A433XZ53_9BACL</name>
<accession>A0A433XZ53</accession>
<evidence type="ECO:0000313" key="2">
    <source>
        <dbReference type="Proteomes" id="UP000279446"/>
    </source>
</evidence>
<protein>
    <submittedName>
        <fullName evidence="1">Uncharacterized protein</fullName>
    </submittedName>
</protein>
<organism evidence="1 2">
    <name type="scientific">Paenibacillus anaericanus</name>
    <dbReference type="NCBI Taxonomy" id="170367"/>
    <lineage>
        <taxon>Bacteria</taxon>
        <taxon>Bacillati</taxon>
        <taxon>Bacillota</taxon>
        <taxon>Bacilli</taxon>
        <taxon>Bacillales</taxon>
        <taxon>Paenibacillaceae</taxon>
        <taxon>Paenibacillus</taxon>
    </lineage>
</organism>
<dbReference type="AlphaFoldDB" id="A0A433XZ53"/>
<comment type="caution">
    <text evidence="1">The sequence shown here is derived from an EMBL/GenBank/DDBJ whole genome shotgun (WGS) entry which is preliminary data.</text>
</comment>
<sequence length="95" mass="10587">MVCPDHALERYLQHHPLDELVNDAHDSYSNGSPAPNWGQVAALKYAKKYAQLEYTVTIEIPKFKDTNEDLLAFRSNGVACSYEIRSCTGKLTGVA</sequence>
<evidence type="ECO:0000313" key="1">
    <source>
        <dbReference type="EMBL" id="RUT40363.1"/>
    </source>
</evidence>
<dbReference type="Proteomes" id="UP000279446">
    <property type="component" value="Unassembled WGS sequence"/>
</dbReference>
<dbReference type="EMBL" id="RZNY01000037">
    <property type="protein sequence ID" value="RUT40363.1"/>
    <property type="molecule type" value="Genomic_DNA"/>
</dbReference>
<proteinExistence type="predicted"/>